<dbReference type="Gene3D" id="3.40.630.30">
    <property type="match status" value="1"/>
</dbReference>
<gene>
    <name evidence="3" type="ORF">KIPB_001505</name>
</gene>
<dbReference type="InterPro" id="IPR000182">
    <property type="entry name" value="GNAT_dom"/>
</dbReference>
<name>A0A9K3CP05_9EUKA</name>
<dbReference type="Proteomes" id="UP000265618">
    <property type="component" value="Unassembled WGS sequence"/>
</dbReference>
<dbReference type="InterPro" id="IPR016181">
    <property type="entry name" value="Acyl_CoA_acyltransferase"/>
</dbReference>
<dbReference type="SUPFAM" id="SSF55729">
    <property type="entry name" value="Acyl-CoA N-acyltransferases (Nat)"/>
    <property type="match status" value="1"/>
</dbReference>
<dbReference type="EMBL" id="BDIP01000217">
    <property type="protein sequence ID" value="GIQ80671.1"/>
    <property type="molecule type" value="Genomic_DNA"/>
</dbReference>
<evidence type="ECO:0000256" key="1">
    <source>
        <dbReference type="SAM" id="MobiDB-lite"/>
    </source>
</evidence>
<dbReference type="CDD" id="cd04301">
    <property type="entry name" value="NAT_SF"/>
    <property type="match status" value="1"/>
</dbReference>
<protein>
    <recommendedName>
        <fullName evidence="2">N-acetyltransferase domain-containing protein</fullName>
    </recommendedName>
</protein>
<keyword evidence="4" id="KW-1185">Reference proteome</keyword>
<dbReference type="GO" id="GO:0016747">
    <property type="term" value="F:acyltransferase activity, transferring groups other than amino-acyl groups"/>
    <property type="evidence" value="ECO:0007669"/>
    <property type="project" value="InterPro"/>
</dbReference>
<dbReference type="AlphaFoldDB" id="A0A9K3CP05"/>
<organism evidence="3 4">
    <name type="scientific">Kipferlia bialata</name>
    <dbReference type="NCBI Taxonomy" id="797122"/>
    <lineage>
        <taxon>Eukaryota</taxon>
        <taxon>Metamonada</taxon>
        <taxon>Carpediemonas-like organisms</taxon>
        <taxon>Kipferlia</taxon>
    </lineage>
</organism>
<dbReference type="PROSITE" id="PS51186">
    <property type="entry name" value="GNAT"/>
    <property type="match status" value="1"/>
</dbReference>
<dbReference type="Pfam" id="PF00583">
    <property type="entry name" value="Acetyltransf_1"/>
    <property type="match status" value="1"/>
</dbReference>
<feature type="domain" description="N-acetyltransferase" evidence="2">
    <location>
        <begin position="66"/>
        <end position="241"/>
    </location>
</feature>
<accession>A0A9K3CP05</accession>
<evidence type="ECO:0000313" key="3">
    <source>
        <dbReference type="EMBL" id="GIQ80671.1"/>
    </source>
</evidence>
<proteinExistence type="predicted"/>
<evidence type="ECO:0000259" key="2">
    <source>
        <dbReference type="PROSITE" id="PS51186"/>
    </source>
</evidence>
<reference evidence="3 4" key="1">
    <citation type="journal article" date="2018" name="PLoS ONE">
        <title>The draft genome of Kipferlia bialata reveals reductive genome evolution in fornicate parasites.</title>
        <authorList>
            <person name="Tanifuji G."/>
            <person name="Takabayashi S."/>
            <person name="Kume K."/>
            <person name="Takagi M."/>
            <person name="Nakayama T."/>
            <person name="Kamikawa R."/>
            <person name="Inagaki Y."/>
            <person name="Hashimoto T."/>
        </authorList>
    </citation>
    <scope>NUCLEOTIDE SEQUENCE [LARGE SCALE GENOMIC DNA]</scope>
    <source>
        <strain evidence="3">NY0173</strain>
    </source>
</reference>
<sequence length="301" mass="32687">MALTPIEVRPLSAADESASKCLLDGTMPYKYPDSLYHGACGMLGPEDLPQPEQVIGFGAFFTPAWGPGRETSGSESEGHVADTVDPISPVGRRVSCETDTPHYTCDPEVDGPKGELVGLVIARHLHRNRLPPCVTPLLPIQGYNGGCYIMVIAVKHNARHRGVASSLLRALEDECRGECVLSTPSLPSIRSDLVFLHCRSRSTIQSFYEGQGYHRYGEVEEDFYRLSDDADDALLYAKLLTPGPNLSPGCSGVLWSWLSGMLEDTGEPDPTPDTLPVSPADSFGRLVCRCAPVPRLAKFED</sequence>
<feature type="region of interest" description="Disordered" evidence="1">
    <location>
        <begin position="68"/>
        <end position="91"/>
    </location>
</feature>
<comment type="caution">
    <text evidence="3">The sequence shown here is derived from an EMBL/GenBank/DDBJ whole genome shotgun (WGS) entry which is preliminary data.</text>
</comment>
<evidence type="ECO:0000313" key="4">
    <source>
        <dbReference type="Proteomes" id="UP000265618"/>
    </source>
</evidence>